<evidence type="ECO:0000313" key="2">
    <source>
        <dbReference type="EMBL" id="ETA67154.1"/>
    </source>
</evidence>
<feature type="transmembrane region" description="Helical" evidence="1">
    <location>
        <begin position="22"/>
        <end position="40"/>
    </location>
</feature>
<keyword evidence="3" id="KW-1185">Reference proteome</keyword>
<evidence type="ECO:0000313" key="3">
    <source>
        <dbReference type="Proteomes" id="UP000019483"/>
    </source>
</evidence>
<protein>
    <submittedName>
        <fullName evidence="2">Uncharacterized protein</fullName>
    </submittedName>
</protein>
<accession>W9DMY2</accession>
<gene>
    <name evidence="2" type="ORF">MettiDRAFT_0567</name>
</gene>
<dbReference type="EMBL" id="AZAJ01000001">
    <property type="protein sequence ID" value="ETA67154.1"/>
    <property type="molecule type" value="Genomic_DNA"/>
</dbReference>
<keyword evidence="1" id="KW-0472">Membrane</keyword>
<organism evidence="2 3">
    <name type="scientific">Methanolobus tindarius DSM 2278</name>
    <dbReference type="NCBI Taxonomy" id="1090322"/>
    <lineage>
        <taxon>Archaea</taxon>
        <taxon>Methanobacteriati</taxon>
        <taxon>Methanobacteriota</taxon>
        <taxon>Stenosarchaea group</taxon>
        <taxon>Methanomicrobia</taxon>
        <taxon>Methanosarcinales</taxon>
        <taxon>Methanosarcinaceae</taxon>
        <taxon>Methanolobus</taxon>
    </lineage>
</organism>
<evidence type="ECO:0000256" key="1">
    <source>
        <dbReference type="SAM" id="Phobius"/>
    </source>
</evidence>
<keyword evidence="1" id="KW-1133">Transmembrane helix</keyword>
<comment type="caution">
    <text evidence="2">The sequence shown here is derived from an EMBL/GenBank/DDBJ whole genome shotgun (WGS) entry which is preliminary data.</text>
</comment>
<reference evidence="2 3" key="1">
    <citation type="submission" date="2013-08" db="EMBL/GenBank/DDBJ databases">
        <authorList>
            <consortium name="DOE Joint Genome Institute"/>
            <person name="Eisen J."/>
            <person name="Huntemann M."/>
            <person name="Han J."/>
            <person name="Chen A."/>
            <person name="Kyrpides N."/>
            <person name="Mavromatis K."/>
            <person name="Markowitz V."/>
            <person name="Palaniappan K."/>
            <person name="Ivanova N."/>
            <person name="Schaumberg A."/>
            <person name="Pati A."/>
            <person name="Liolios K."/>
            <person name="Nordberg H.P."/>
            <person name="Cantor M.N."/>
            <person name="Hua S.X."/>
            <person name="Woyke T."/>
        </authorList>
    </citation>
    <scope>NUCLEOTIDE SEQUENCE [LARGE SCALE GENOMIC DNA]</scope>
    <source>
        <strain evidence="2 3">DSM 2278</strain>
    </source>
</reference>
<dbReference type="OrthoDB" id="139832at2157"/>
<dbReference type="RefSeq" id="WP_023844290.1">
    <property type="nucleotide sequence ID" value="NZ_AZAJ01000001.1"/>
</dbReference>
<keyword evidence="1" id="KW-0812">Transmembrane</keyword>
<dbReference type="AlphaFoldDB" id="W9DMY2"/>
<dbReference type="Proteomes" id="UP000019483">
    <property type="component" value="Unassembled WGS sequence"/>
</dbReference>
<sequence length="170" mass="18853">MDLNMSSFTSDENALLEPNNDIIATALVVIGFVVFAAILSKTFIAFNDNSHALENYEQAAMIAKDIASYPSLQGSRQELISADTLDILSNPSQDPNAHYMFFHRFSSNLDFYVEVQTDDGNYHWIISNRNNSLNRRDVTAASVPVVIELGSNARCEPGSITVKIMQNGWS</sequence>
<dbReference type="STRING" id="1090322.MettiDRAFT_0567"/>
<name>W9DMY2_METTI</name>
<proteinExistence type="predicted"/>